<reference evidence="1 2" key="2">
    <citation type="journal article" date="2022" name="Mol. Ecol. Resour.">
        <title>The genomes of chicory, endive, great burdock and yacon provide insights into Asteraceae paleo-polyploidization history and plant inulin production.</title>
        <authorList>
            <person name="Fan W."/>
            <person name="Wang S."/>
            <person name="Wang H."/>
            <person name="Wang A."/>
            <person name="Jiang F."/>
            <person name="Liu H."/>
            <person name="Zhao H."/>
            <person name="Xu D."/>
            <person name="Zhang Y."/>
        </authorList>
    </citation>
    <scope>NUCLEOTIDE SEQUENCE [LARGE SCALE GENOMIC DNA]</scope>
    <source>
        <strain evidence="2">cv. Niubang</strain>
    </source>
</reference>
<dbReference type="EMBL" id="CM042061">
    <property type="protein sequence ID" value="KAI3673073.1"/>
    <property type="molecule type" value="Genomic_DNA"/>
</dbReference>
<protein>
    <submittedName>
        <fullName evidence="1">Uncharacterized protein</fullName>
    </submittedName>
</protein>
<evidence type="ECO:0000313" key="1">
    <source>
        <dbReference type="EMBL" id="KAI3673073.1"/>
    </source>
</evidence>
<organism evidence="1 2">
    <name type="scientific">Arctium lappa</name>
    <name type="common">Greater burdock</name>
    <name type="synonym">Lappa major</name>
    <dbReference type="NCBI Taxonomy" id="4217"/>
    <lineage>
        <taxon>Eukaryota</taxon>
        <taxon>Viridiplantae</taxon>
        <taxon>Streptophyta</taxon>
        <taxon>Embryophyta</taxon>
        <taxon>Tracheophyta</taxon>
        <taxon>Spermatophyta</taxon>
        <taxon>Magnoliopsida</taxon>
        <taxon>eudicotyledons</taxon>
        <taxon>Gunneridae</taxon>
        <taxon>Pentapetalae</taxon>
        <taxon>asterids</taxon>
        <taxon>campanulids</taxon>
        <taxon>Asterales</taxon>
        <taxon>Asteraceae</taxon>
        <taxon>Carduoideae</taxon>
        <taxon>Cardueae</taxon>
        <taxon>Arctiinae</taxon>
        <taxon>Arctium</taxon>
    </lineage>
</organism>
<gene>
    <name evidence="1" type="ORF">L6452_39183</name>
</gene>
<dbReference type="Proteomes" id="UP001055879">
    <property type="component" value="Linkage Group LG15"/>
</dbReference>
<reference evidence="2" key="1">
    <citation type="journal article" date="2022" name="Mol. Ecol. Resour.">
        <title>The genomes of chicory, endive, great burdock and yacon provide insights into Asteraceae palaeo-polyploidization history and plant inulin production.</title>
        <authorList>
            <person name="Fan W."/>
            <person name="Wang S."/>
            <person name="Wang H."/>
            <person name="Wang A."/>
            <person name="Jiang F."/>
            <person name="Liu H."/>
            <person name="Zhao H."/>
            <person name="Xu D."/>
            <person name="Zhang Y."/>
        </authorList>
    </citation>
    <scope>NUCLEOTIDE SEQUENCE [LARGE SCALE GENOMIC DNA]</scope>
    <source>
        <strain evidence="2">cv. Niubang</strain>
    </source>
</reference>
<accession>A0ACB8XSS4</accession>
<keyword evidence="2" id="KW-1185">Reference proteome</keyword>
<name>A0ACB8XSS4_ARCLA</name>
<comment type="caution">
    <text evidence="1">The sequence shown here is derived from an EMBL/GenBank/DDBJ whole genome shotgun (WGS) entry which is preliminary data.</text>
</comment>
<evidence type="ECO:0000313" key="2">
    <source>
        <dbReference type="Proteomes" id="UP001055879"/>
    </source>
</evidence>
<sequence length="223" mass="24555">MDKITTTSSLILINLGLLLVCVGGDPLVLKSKNLCNQCSICDHNSKTCPPSETYPHMTAFDDTLIAGALQSDYVNATDRGVYSVPNVVGGTGESNAYFGWKSTSGSASGYHRFSNYMDKCSNGQNYLTVNKHGKVSLQSLTSLESLAFADWKSINPPKHLNHREFRFWLSRGTGKCLTVFGGNTKKRMLGVADCKFDGANKGQLFAFRFHYHDSFCCCGRYNN</sequence>
<proteinExistence type="predicted"/>